<evidence type="ECO:0008006" key="3">
    <source>
        <dbReference type="Google" id="ProtNLM"/>
    </source>
</evidence>
<proteinExistence type="predicted"/>
<evidence type="ECO:0000313" key="2">
    <source>
        <dbReference type="Proteomes" id="UP000245647"/>
    </source>
</evidence>
<accession>A0A2U2PEK2</accession>
<dbReference type="AlphaFoldDB" id="A0A2U2PEK2"/>
<dbReference type="EMBL" id="QEAS01000012">
    <property type="protein sequence ID" value="PWG79821.1"/>
    <property type="molecule type" value="Genomic_DNA"/>
</dbReference>
<protein>
    <recommendedName>
        <fullName evidence="3">DUF479 domain-containing protein</fullName>
    </recommendedName>
</protein>
<gene>
    <name evidence="1" type="ORF">DDR33_15540</name>
</gene>
<name>A0A2U2PEK2_9SPHI</name>
<organism evidence="1 2">
    <name type="scientific">Pararcticibacter amylolyticus</name>
    <dbReference type="NCBI Taxonomy" id="2173175"/>
    <lineage>
        <taxon>Bacteria</taxon>
        <taxon>Pseudomonadati</taxon>
        <taxon>Bacteroidota</taxon>
        <taxon>Sphingobacteriia</taxon>
        <taxon>Sphingobacteriales</taxon>
        <taxon>Sphingobacteriaceae</taxon>
        <taxon>Pararcticibacter</taxon>
    </lineage>
</organism>
<dbReference type="RefSeq" id="WP_109416718.1">
    <property type="nucleotide sequence ID" value="NZ_QEAS01000012.1"/>
</dbReference>
<sequence length="229" mass="27055">MNFLSHFYFDRSITNPERIMGMVLPDLVKNANKEWSLRPEKNPEKFSTDKNLYRIYEGWKRHLEVDRYFHSSDFFCLHTQNIKSLIGPVLVNTEVRPSFVAHIALELMLDSILLTEGIITTERFYYFLSRTDKRALDKFLTLNKITDTKPFFLFLDEFINSAYLSSYKDSVHIVYALGRICMRLWVNPFTETQKLQLTAVLVPYLESLRNDYMTIFDQIESKLNPYTGS</sequence>
<evidence type="ECO:0000313" key="1">
    <source>
        <dbReference type="EMBL" id="PWG79821.1"/>
    </source>
</evidence>
<reference evidence="1 2" key="1">
    <citation type="submission" date="2018-04" db="EMBL/GenBank/DDBJ databases">
        <title>Pedobacter chongqingensis sp. nov., isolated from a rottenly hemp rope.</title>
        <authorList>
            <person name="Cai Y."/>
        </authorList>
    </citation>
    <scope>NUCLEOTIDE SEQUENCE [LARGE SCALE GENOMIC DNA]</scope>
    <source>
        <strain evidence="1 2">FJ4-8</strain>
    </source>
</reference>
<comment type="caution">
    <text evidence="1">The sequence shown here is derived from an EMBL/GenBank/DDBJ whole genome shotgun (WGS) entry which is preliminary data.</text>
</comment>
<dbReference type="OrthoDB" id="790170at2"/>
<keyword evidence="2" id="KW-1185">Reference proteome</keyword>
<dbReference type="Proteomes" id="UP000245647">
    <property type="component" value="Unassembled WGS sequence"/>
</dbReference>